<evidence type="ECO:0000313" key="2">
    <source>
        <dbReference type="Proteomes" id="UP000595917"/>
    </source>
</evidence>
<proteinExistence type="predicted"/>
<accession>A0A7T8BBF7</accession>
<organism evidence="1 2">
    <name type="scientific">Breznakiella homolactica</name>
    <dbReference type="NCBI Taxonomy" id="2798577"/>
    <lineage>
        <taxon>Bacteria</taxon>
        <taxon>Pseudomonadati</taxon>
        <taxon>Spirochaetota</taxon>
        <taxon>Spirochaetia</taxon>
        <taxon>Spirochaetales</taxon>
        <taxon>Breznakiellaceae</taxon>
        <taxon>Breznakiella</taxon>
    </lineage>
</organism>
<reference evidence="1" key="1">
    <citation type="submission" date="2021-01" db="EMBL/GenBank/DDBJ databases">
        <title>Description of Breznakiella homolactica.</title>
        <authorList>
            <person name="Song Y."/>
            <person name="Brune A."/>
        </authorList>
    </citation>
    <scope>NUCLEOTIDE SEQUENCE</scope>
    <source>
        <strain evidence="1">RmG30</strain>
    </source>
</reference>
<evidence type="ECO:0000313" key="1">
    <source>
        <dbReference type="EMBL" id="QQO09183.1"/>
    </source>
</evidence>
<dbReference type="KEGG" id="bhc:JFL75_20000"/>
<dbReference type="AlphaFoldDB" id="A0A7T8BBF7"/>
<dbReference type="RefSeq" id="WP_215626489.1">
    <property type="nucleotide sequence ID" value="NZ_CP067089.2"/>
</dbReference>
<dbReference type="Gene3D" id="2.20.28.30">
    <property type="entry name" value="RNA polymerase ii, chain L"/>
    <property type="match status" value="1"/>
</dbReference>
<sequence>MDQKIYTSGSEVEPGTYKCTRCGNEIKIDKKSKLPKCARCGNDKWHKIA</sequence>
<dbReference type="InterPro" id="IPR009912">
    <property type="entry name" value="DUF1451"/>
</dbReference>
<dbReference type="Proteomes" id="UP000595917">
    <property type="component" value="Chromosome"/>
</dbReference>
<gene>
    <name evidence="1" type="ORF">JFL75_20000</name>
</gene>
<protein>
    <submittedName>
        <fullName evidence="1">Uncharacterized protein</fullName>
    </submittedName>
</protein>
<dbReference type="Pfam" id="PF07295">
    <property type="entry name" value="DUF1451"/>
    <property type="match status" value="1"/>
</dbReference>
<name>A0A7T8BBF7_9SPIR</name>
<dbReference type="EMBL" id="CP067089">
    <property type="protein sequence ID" value="QQO09183.1"/>
    <property type="molecule type" value="Genomic_DNA"/>
</dbReference>
<keyword evidence="2" id="KW-1185">Reference proteome</keyword>